<dbReference type="InterPro" id="IPR000073">
    <property type="entry name" value="AB_hydrolase_1"/>
</dbReference>
<dbReference type="SUPFAM" id="SSF53474">
    <property type="entry name" value="alpha/beta-Hydrolases"/>
    <property type="match status" value="1"/>
</dbReference>
<gene>
    <name evidence="2" type="ORF">HXX08_00950</name>
    <name evidence="3" type="ORF">OZ401_002109</name>
</gene>
<keyword evidence="2" id="KW-0378">Hydrolase</keyword>
<dbReference type="RefSeq" id="WP_341468198.1">
    <property type="nucleotide sequence ID" value="NZ_CP128399.1"/>
</dbReference>
<dbReference type="Pfam" id="PF00561">
    <property type="entry name" value="Abhydrolase_1"/>
    <property type="match status" value="1"/>
</dbReference>
<evidence type="ECO:0000313" key="5">
    <source>
        <dbReference type="Proteomes" id="UP001431572"/>
    </source>
</evidence>
<evidence type="ECO:0000313" key="4">
    <source>
        <dbReference type="Proteomes" id="UP000521676"/>
    </source>
</evidence>
<dbReference type="EMBL" id="JACATZ010000001">
    <property type="protein sequence ID" value="NWJ44423.1"/>
    <property type="molecule type" value="Genomic_DNA"/>
</dbReference>
<accession>A0A8T7LU66</accession>
<dbReference type="InterPro" id="IPR029058">
    <property type="entry name" value="AB_hydrolase_fold"/>
</dbReference>
<dbReference type="EMBL" id="CP128399">
    <property type="protein sequence ID" value="WJW66315.1"/>
    <property type="molecule type" value="Genomic_DNA"/>
</dbReference>
<sequence>MSEKKAQINGVEMFWVEAGMGEPLLLLHGFPFDHTMWLSQLDYFSKAGWRVLAPDLRGFGKSGIAPGDVNTMEALAVDVAALLDHLKIEKATMLGFSMGGYITFAFYRLYPQRIRAMILADTKADPDTSEGRNLRYKTLEAVRQKGSGAIAESMIPGLFAPETYRDKPDLVAQLSGIIERIHPETIIATLPGLAERPDSTPLLSQIKVPALIIHGVDDKLMPLDKAKAMAQAIPDWQFSAVPHAGHMANLENPEFFNRALVTFLKELK</sequence>
<keyword evidence="5" id="KW-1185">Reference proteome</keyword>
<name>A0A8T7LU66_9CHLR</name>
<feature type="domain" description="AB hydrolase-1" evidence="1">
    <location>
        <begin position="23"/>
        <end position="253"/>
    </location>
</feature>
<dbReference type="GO" id="GO:0016787">
    <property type="term" value="F:hydrolase activity"/>
    <property type="evidence" value="ECO:0007669"/>
    <property type="project" value="UniProtKB-KW"/>
</dbReference>
<evidence type="ECO:0000259" key="1">
    <source>
        <dbReference type="Pfam" id="PF00561"/>
    </source>
</evidence>
<evidence type="ECO:0000313" key="3">
    <source>
        <dbReference type="EMBL" id="WJW66315.1"/>
    </source>
</evidence>
<dbReference type="InterPro" id="IPR050266">
    <property type="entry name" value="AB_hydrolase_sf"/>
</dbReference>
<proteinExistence type="predicted"/>
<reference evidence="2 4" key="1">
    <citation type="submission" date="2020-06" db="EMBL/GenBank/DDBJ databases">
        <title>Anoxygenic phototrophic Chloroflexota member uses a Type I reaction center.</title>
        <authorList>
            <person name="Tsuji J.M."/>
            <person name="Shaw N.A."/>
            <person name="Nagashima S."/>
            <person name="Venkiteswaran J."/>
            <person name="Schiff S.L."/>
            <person name="Hanada S."/>
            <person name="Tank M."/>
            <person name="Neufeld J.D."/>
        </authorList>
    </citation>
    <scope>NUCLEOTIDE SEQUENCE [LARGE SCALE GENOMIC DNA]</scope>
    <source>
        <strain evidence="2">L227-S17</strain>
    </source>
</reference>
<dbReference type="PANTHER" id="PTHR43798">
    <property type="entry name" value="MONOACYLGLYCEROL LIPASE"/>
    <property type="match status" value="1"/>
</dbReference>
<dbReference type="Gene3D" id="3.40.50.1820">
    <property type="entry name" value="alpha/beta hydrolase"/>
    <property type="match status" value="1"/>
</dbReference>
<dbReference type="Proteomes" id="UP001431572">
    <property type="component" value="Chromosome 1"/>
</dbReference>
<organism evidence="2 4">
    <name type="scientific">Candidatus Chlorohelix allophototropha</name>
    <dbReference type="NCBI Taxonomy" id="3003348"/>
    <lineage>
        <taxon>Bacteria</taxon>
        <taxon>Bacillati</taxon>
        <taxon>Chloroflexota</taxon>
        <taxon>Chloroflexia</taxon>
        <taxon>Candidatus Chloroheliales</taxon>
        <taxon>Candidatus Chloroheliaceae</taxon>
        <taxon>Candidatus Chlorohelix</taxon>
    </lineage>
</organism>
<dbReference type="InterPro" id="IPR000639">
    <property type="entry name" value="Epox_hydrolase-like"/>
</dbReference>
<dbReference type="Proteomes" id="UP000521676">
    <property type="component" value="Unassembled WGS sequence"/>
</dbReference>
<dbReference type="PRINTS" id="PR00412">
    <property type="entry name" value="EPOXHYDRLASE"/>
</dbReference>
<protein>
    <submittedName>
        <fullName evidence="2">Alpha/beta hydrolase</fullName>
    </submittedName>
</protein>
<dbReference type="PRINTS" id="PR00111">
    <property type="entry name" value="ABHYDROLASE"/>
</dbReference>
<reference evidence="3" key="2">
    <citation type="journal article" date="2024" name="Nature">
        <title>Anoxygenic phototroph of the Chloroflexota uses a type I reaction centre.</title>
        <authorList>
            <person name="Tsuji J.M."/>
            <person name="Shaw N.A."/>
            <person name="Nagashima S."/>
            <person name="Venkiteswaran J.J."/>
            <person name="Schiff S.L."/>
            <person name="Watanabe T."/>
            <person name="Fukui M."/>
            <person name="Hanada S."/>
            <person name="Tank M."/>
            <person name="Neufeld J.D."/>
        </authorList>
    </citation>
    <scope>NUCLEOTIDE SEQUENCE</scope>
    <source>
        <strain evidence="3">L227-S17</strain>
    </source>
</reference>
<evidence type="ECO:0000313" key="2">
    <source>
        <dbReference type="EMBL" id="NWJ44423.1"/>
    </source>
</evidence>
<dbReference type="AlphaFoldDB" id="A0A8T7LU66"/>